<evidence type="ECO:0000313" key="9">
    <source>
        <dbReference type="EMBL" id="GID15348.1"/>
    </source>
</evidence>
<feature type="transmembrane region" description="Helical" evidence="7">
    <location>
        <begin position="215"/>
        <end position="236"/>
    </location>
</feature>
<protein>
    <submittedName>
        <fullName evidence="9">Peptide ABC transporter permease</fullName>
    </submittedName>
</protein>
<evidence type="ECO:0000256" key="5">
    <source>
        <dbReference type="ARBA" id="ARBA00022989"/>
    </source>
</evidence>
<evidence type="ECO:0000256" key="1">
    <source>
        <dbReference type="ARBA" id="ARBA00004651"/>
    </source>
</evidence>
<evidence type="ECO:0000256" key="6">
    <source>
        <dbReference type="ARBA" id="ARBA00023136"/>
    </source>
</evidence>
<dbReference type="RefSeq" id="WP_203663614.1">
    <property type="nucleotide sequence ID" value="NZ_BAAAZM010000021.1"/>
</dbReference>
<evidence type="ECO:0000313" key="10">
    <source>
        <dbReference type="Proteomes" id="UP000612808"/>
    </source>
</evidence>
<feature type="transmembrane region" description="Helical" evidence="7">
    <location>
        <begin position="127"/>
        <end position="147"/>
    </location>
</feature>
<dbReference type="PROSITE" id="PS50928">
    <property type="entry name" value="ABC_TM1"/>
    <property type="match status" value="1"/>
</dbReference>
<feature type="transmembrane region" description="Helical" evidence="7">
    <location>
        <begin position="30"/>
        <end position="50"/>
    </location>
</feature>
<comment type="subcellular location">
    <subcellularLocation>
        <location evidence="1 7">Cell membrane</location>
        <topology evidence="1 7">Multi-pass membrane protein</topology>
    </subcellularLocation>
</comment>
<organism evidence="9 10">
    <name type="scientific">Actinocatenispora rupis</name>
    <dbReference type="NCBI Taxonomy" id="519421"/>
    <lineage>
        <taxon>Bacteria</taxon>
        <taxon>Bacillati</taxon>
        <taxon>Actinomycetota</taxon>
        <taxon>Actinomycetes</taxon>
        <taxon>Micromonosporales</taxon>
        <taxon>Micromonosporaceae</taxon>
        <taxon>Actinocatenispora</taxon>
    </lineage>
</organism>
<dbReference type="AlphaFoldDB" id="A0A8J3JI20"/>
<comment type="caution">
    <text evidence="9">The sequence shown here is derived from an EMBL/GenBank/DDBJ whole genome shotgun (WGS) entry which is preliminary data.</text>
</comment>
<keyword evidence="2 7" id="KW-0813">Transport</keyword>
<dbReference type="InterPro" id="IPR050366">
    <property type="entry name" value="BP-dependent_transpt_permease"/>
</dbReference>
<keyword evidence="5 7" id="KW-1133">Transmembrane helix</keyword>
<reference evidence="9" key="1">
    <citation type="submission" date="2021-01" db="EMBL/GenBank/DDBJ databases">
        <title>Whole genome shotgun sequence of Actinocatenispora rupis NBRC 107355.</title>
        <authorList>
            <person name="Komaki H."/>
            <person name="Tamura T."/>
        </authorList>
    </citation>
    <scope>NUCLEOTIDE SEQUENCE</scope>
    <source>
        <strain evidence="9">NBRC 107355</strain>
    </source>
</reference>
<dbReference type="SUPFAM" id="SSF161098">
    <property type="entry name" value="MetI-like"/>
    <property type="match status" value="1"/>
</dbReference>
<dbReference type="Gene3D" id="1.10.3720.10">
    <property type="entry name" value="MetI-like"/>
    <property type="match status" value="1"/>
</dbReference>
<dbReference type="CDD" id="cd06261">
    <property type="entry name" value="TM_PBP2"/>
    <property type="match status" value="1"/>
</dbReference>
<sequence>MSVLSVRPEAAIARSRAGVWHRLVRRPASVVSLAILVLLVLLAVFGPLLFGSPDAIDVPARYAAASFSHPLGTDELGRDLLSRIAVGGRVSLAIGLAATAIAMVLGTVWGAVAAARRGWLDEILMRIGDAFLAIPMILFALIVVAAFGGDALTLALVIGLLMAPLTARIARATVLGEISTEYVRGLRAVGASEPRILFREILPNTTPALMAQASLNMATALMVEASLSFLGLGVQPPTASWGTLLQQGYTKLFESISYPLVPALVVVIAIAAFNTVGNGLQRILIGDDRD</sequence>
<evidence type="ECO:0000256" key="4">
    <source>
        <dbReference type="ARBA" id="ARBA00022692"/>
    </source>
</evidence>
<keyword evidence="10" id="KW-1185">Reference proteome</keyword>
<keyword evidence="6 7" id="KW-0472">Membrane</keyword>
<feature type="transmembrane region" description="Helical" evidence="7">
    <location>
        <begin position="90"/>
        <end position="115"/>
    </location>
</feature>
<dbReference type="InterPro" id="IPR025966">
    <property type="entry name" value="OppC_N"/>
</dbReference>
<proteinExistence type="inferred from homology"/>
<dbReference type="Pfam" id="PF00528">
    <property type="entry name" value="BPD_transp_1"/>
    <property type="match status" value="1"/>
</dbReference>
<dbReference type="EMBL" id="BOMB01000041">
    <property type="protein sequence ID" value="GID15348.1"/>
    <property type="molecule type" value="Genomic_DNA"/>
</dbReference>
<keyword evidence="3" id="KW-1003">Cell membrane</keyword>
<evidence type="ECO:0000256" key="7">
    <source>
        <dbReference type="RuleBase" id="RU363032"/>
    </source>
</evidence>
<dbReference type="Pfam" id="PF12911">
    <property type="entry name" value="OppC_N"/>
    <property type="match status" value="1"/>
</dbReference>
<evidence type="ECO:0000256" key="2">
    <source>
        <dbReference type="ARBA" id="ARBA00022448"/>
    </source>
</evidence>
<keyword evidence="4 7" id="KW-0812">Transmembrane</keyword>
<evidence type="ECO:0000256" key="3">
    <source>
        <dbReference type="ARBA" id="ARBA00022475"/>
    </source>
</evidence>
<gene>
    <name evidence="9" type="ORF">Aru02nite_62370</name>
</gene>
<feature type="transmembrane region" description="Helical" evidence="7">
    <location>
        <begin position="153"/>
        <end position="170"/>
    </location>
</feature>
<evidence type="ECO:0000259" key="8">
    <source>
        <dbReference type="PROSITE" id="PS50928"/>
    </source>
</evidence>
<comment type="similarity">
    <text evidence="7">Belongs to the binding-protein-dependent transport system permease family.</text>
</comment>
<dbReference type="InterPro" id="IPR035906">
    <property type="entry name" value="MetI-like_sf"/>
</dbReference>
<dbReference type="Proteomes" id="UP000612808">
    <property type="component" value="Unassembled WGS sequence"/>
</dbReference>
<dbReference type="InterPro" id="IPR000515">
    <property type="entry name" value="MetI-like"/>
</dbReference>
<dbReference type="PANTHER" id="PTHR43386:SF1">
    <property type="entry name" value="D,D-DIPEPTIDE TRANSPORT SYSTEM PERMEASE PROTEIN DDPC-RELATED"/>
    <property type="match status" value="1"/>
</dbReference>
<feature type="domain" description="ABC transmembrane type-1" evidence="8">
    <location>
        <begin position="88"/>
        <end position="277"/>
    </location>
</feature>
<accession>A0A8J3JI20</accession>
<dbReference type="GO" id="GO:0005886">
    <property type="term" value="C:plasma membrane"/>
    <property type="evidence" value="ECO:0007669"/>
    <property type="project" value="UniProtKB-SubCell"/>
</dbReference>
<dbReference type="GO" id="GO:0055085">
    <property type="term" value="P:transmembrane transport"/>
    <property type="evidence" value="ECO:0007669"/>
    <property type="project" value="InterPro"/>
</dbReference>
<dbReference type="PANTHER" id="PTHR43386">
    <property type="entry name" value="OLIGOPEPTIDE TRANSPORT SYSTEM PERMEASE PROTEIN APPC"/>
    <property type="match status" value="1"/>
</dbReference>
<feature type="transmembrane region" description="Helical" evidence="7">
    <location>
        <begin position="256"/>
        <end position="276"/>
    </location>
</feature>
<name>A0A8J3JI20_9ACTN</name>